<gene>
    <name evidence="6" type="primary">CALML5</name>
</gene>
<dbReference type="InterPro" id="IPR050230">
    <property type="entry name" value="CALM/Myosin/TropC-like"/>
</dbReference>
<dbReference type="Proteomes" id="UP000291022">
    <property type="component" value="Unassembled WGS sequence"/>
</dbReference>
<dbReference type="PANTHER" id="PTHR23048">
    <property type="entry name" value="MYOSIN LIGHT CHAIN 1, 3"/>
    <property type="match status" value="1"/>
</dbReference>
<reference evidence="6" key="2">
    <citation type="submission" date="2025-08" db="UniProtKB">
        <authorList>
            <consortium name="Ensembl"/>
        </authorList>
    </citation>
    <scope>IDENTIFICATION</scope>
</reference>
<dbReference type="OMA" id="VKRMKSW"/>
<dbReference type="Ensembl" id="ENSUAMT00000009706.1">
    <property type="protein sequence ID" value="ENSUAMP00000008609.1"/>
    <property type="gene ID" value="ENSUAMG00000007243.1"/>
</dbReference>
<evidence type="ECO:0000259" key="5">
    <source>
        <dbReference type="PROSITE" id="PS50222"/>
    </source>
</evidence>
<protein>
    <submittedName>
        <fullName evidence="6">Calmodulin like 5</fullName>
    </submittedName>
</protein>
<evidence type="ECO:0000256" key="2">
    <source>
        <dbReference type="ARBA" id="ARBA00022723"/>
    </source>
</evidence>
<sequence length="156" mass="17535">MAEQLSEEQVAEFKAAFSRFDTNGDGTINTQELGAVMRDLGEDLSEDELKKLIALVDTDGDGVISFQEFLAEMVKRMKSWGSEHDMREVFRAFDLDGNGHISVDELKQAMATLGEKLSQEELDAMIQEADVDKDGQVNYEEFLRILSQKITEIHIG</sequence>
<name>A0A452QSS4_URSAM</name>
<dbReference type="FunFam" id="1.10.238.10:FF:000251">
    <property type="entry name" value="Calmodulin-related protein 97A"/>
    <property type="match status" value="1"/>
</dbReference>
<feature type="domain" description="EF-hand" evidence="5">
    <location>
        <begin position="8"/>
        <end position="43"/>
    </location>
</feature>
<keyword evidence="3" id="KW-0677">Repeat</keyword>
<dbReference type="InterPro" id="IPR011992">
    <property type="entry name" value="EF-hand-dom_pair"/>
</dbReference>
<dbReference type="PROSITE" id="PS50222">
    <property type="entry name" value="EF_HAND_2"/>
    <property type="match status" value="4"/>
</dbReference>
<dbReference type="GeneTree" id="ENSGT00940000163406"/>
<organism evidence="6 7">
    <name type="scientific">Ursus americanus</name>
    <name type="common">American black bear</name>
    <name type="synonym">Euarctos americanus</name>
    <dbReference type="NCBI Taxonomy" id="9643"/>
    <lineage>
        <taxon>Eukaryota</taxon>
        <taxon>Metazoa</taxon>
        <taxon>Chordata</taxon>
        <taxon>Craniata</taxon>
        <taxon>Vertebrata</taxon>
        <taxon>Euteleostomi</taxon>
        <taxon>Mammalia</taxon>
        <taxon>Eutheria</taxon>
        <taxon>Laurasiatheria</taxon>
        <taxon>Carnivora</taxon>
        <taxon>Caniformia</taxon>
        <taxon>Ursidae</taxon>
        <taxon>Ursus</taxon>
    </lineage>
</organism>
<keyword evidence="2" id="KW-0479">Metal-binding</keyword>
<evidence type="ECO:0000256" key="1">
    <source>
        <dbReference type="ARBA" id="ARBA00009763"/>
    </source>
</evidence>
<feature type="domain" description="EF-hand" evidence="5">
    <location>
        <begin position="81"/>
        <end position="116"/>
    </location>
</feature>
<keyword evidence="7" id="KW-1185">Reference proteome</keyword>
<dbReference type="PROSITE" id="PS00018">
    <property type="entry name" value="EF_HAND_1"/>
    <property type="match status" value="4"/>
</dbReference>
<dbReference type="InterPro" id="IPR002048">
    <property type="entry name" value="EF_hand_dom"/>
</dbReference>
<feature type="domain" description="EF-hand" evidence="5">
    <location>
        <begin position="44"/>
        <end position="79"/>
    </location>
</feature>
<proteinExistence type="inferred from homology"/>
<accession>A0A452QSS4</accession>
<dbReference type="GO" id="GO:0005509">
    <property type="term" value="F:calcium ion binding"/>
    <property type="evidence" value="ECO:0007669"/>
    <property type="project" value="InterPro"/>
</dbReference>
<keyword evidence="4" id="KW-0106">Calcium</keyword>
<dbReference type="Pfam" id="PF13499">
    <property type="entry name" value="EF-hand_7"/>
    <property type="match status" value="2"/>
</dbReference>
<dbReference type="InterPro" id="IPR018247">
    <property type="entry name" value="EF_Hand_1_Ca_BS"/>
</dbReference>
<dbReference type="FunFam" id="1.10.238.10:FF:000181">
    <property type="entry name" value="CALML5 isoform 1"/>
    <property type="match status" value="1"/>
</dbReference>
<evidence type="ECO:0000256" key="3">
    <source>
        <dbReference type="ARBA" id="ARBA00022737"/>
    </source>
</evidence>
<dbReference type="PANTHER" id="PTHR23048:SF0">
    <property type="entry name" value="CALMODULIN LIKE 3"/>
    <property type="match status" value="1"/>
</dbReference>
<dbReference type="AlphaFoldDB" id="A0A452QSS4"/>
<dbReference type="STRING" id="9643.ENSUAMP00000008609"/>
<evidence type="ECO:0000313" key="7">
    <source>
        <dbReference type="Proteomes" id="UP000291022"/>
    </source>
</evidence>
<feature type="domain" description="EF-hand" evidence="5">
    <location>
        <begin position="117"/>
        <end position="152"/>
    </location>
</feature>
<evidence type="ECO:0000256" key="4">
    <source>
        <dbReference type="ARBA" id="ARBA00022837"/>
    </source>
</evidence>
<dbReference type="SUPFAM" id="SSF47473">
    <property type="entry name" value="EF-hand"/>
    <property type="match status" value="1"/>
</dbReference>
<comment type="similarity">
    <text evidence="1">Belongs to the calmodulin family.</text>
</comment>
<dbReference type="GO" id="GO:0016460">
    <property type="term" value="C:myosin II complex"/>
    <property type="evidence" value="ECO:0007669"/>
    <property type="project" value="TreeGrafter"/>
</dbReference>
<reference evidence="7" key="1">
    <citation type="submission" date="2016-06" db="EMBL/GenBank/DDBJ databases">
        <title>De novo assembly and RNA-Seq shows season-dependent expression and editing in black bear kidneys.</title>
        <authorList>
            <person name="Korstanje R."/>
            <person name="Srivastava A."/>
            <person name="Sarsani V.K."/>
            <person name="Sheehan S.M."/>
            <person name="Seger R.L."/>
            <person name="Barter M.E."/>
            <person name="Lindqvist C."/>
            <person name="Brody L.C."/>
            <person name="Mullikin J.C."/>
        </authorList>
    </citation>
    <scope>NUCLEOTIDE SEQUENCE [LARGE SCALE GENOMIC DNA]</scope>
</reference>
<dbReference type="SMART" id="SM00054">
    <property type="entry name" value="EFh"/>
    <property type="match status" value="4"/>
</dbReference>
<dbReference type="Gene3D" id="1.10.238.10">
    <property type="entry name" value="EF-hand"/>
    <property type="match status" value="3"/>
</dbReference>
<evidence type="ECO:0000313" key="6">
    <source>
        <dbReference type="Ensembl" id="ENSUAMP00000008609.1"/>
    </source>
</evidence>
<reference evidence="6" key="3">
    <citation type="submission" date="2025-09" db="UniProtKB">
        <authorList>
            <consortium name="Ensembl"/>
        </authorList>
    </citation>
    <scope>IDENTIFICATION</scope>
</reference>